<reference evidence="1" key="1">
    <citation type="journal article" date="2020" name="Cell">
        <title>Large-Scale Comparative Analyses of Tick Genomes Elucidate Their Genetic Diversity and Vector Capacities.</title>
        <authorList>
            <consortium name="Tick Genome and Microbiome Consortium (TIGMIC)"/>
            <person name="Jia N."/>
            <person name="Wang J."/>
            <person name="Shi W."/>
            <person name="Du L."/>
            <person name="Sun Y."/>
            <person name="Zhan W."/>
            <person name="Jiang J.F."/>
            <person name="Wang Q."/>
            <person name="Zhang B."/>
            <person name="Ji P."/>
            <person name="Bell-Sakyi L."/>
            <person name="Cui X.M."/>
            <person name="Yuan T.T."/>
            <person name="Jiang B.G."/>
            <person name="Yang W.F."/>
            <person name="Lam T.T."/>
            <person name="Chang Q.C."/>
            <person name="Ding S.J."/>
            <person name="Wang X.J."/>
            <person name="Zhu J.G."/>
            <person name="Ruan X.D."/>
            <person name="Zhao L."/>
            <person name="Wei J.T."/>
            <person name="Ye R.Z."/>
            <person name="Que T.C."/>
            <person name="Du C.H."/>
            <person name="Zhou Y.H."/>
            <person name="Cheng J.X."/>
            <person name="Dai P.F."/>
            <person name="Guo W.B."/>
            <person name="Han X.H."/>
            <person name="Huang E.J."/>
            <person name="Li L.F."/>
            <person name="Wei W."/>
            <person name="Gao Y.C."/>
            <person name="Liu J.Z."/>
            <person name="Shao H.Z."/>
            <person name="Wang X."/>
            <person name="Wang C.C."/>
            <person name="Yang T.C."/>
            <person name="Huo Q.B."/>
            <person name="Li W."/>
            <person name="Chen H.Y."/>
            <person name="Chen S.E."/>
            <person name="Zhou L.G."/>
            <person name="Ni X.B."/>
            <person name="Tian J.H."/>
            <person name="Sheng Y."/>
            <person name="Liu T."/>
            <person name="Pan Y.S."/>
            <person name="Xia L.Y."/>
            <person name="Li J."/>
            <person name="Zhao F."/>
            <person name="Cao W.C."/>
        </authorList>
    </citation>
    <scope>NUCLEOTIDE SEQUENCE</scope>
    <source>
        <strain evidence="1">Rsan-2018</strain>
    </source>
</reference>
<dbReference type="Proteomes" id="UP000821837">
    <property type="component" value="Unassembled WGS sequence"/>
</dbReference>
<reference evidence="1" key="2">
    <citation type="submission" date="2021-09" db="EMBL/GenBank/DDBJ databases">
        <authorList>
            <person name="Jia N."/>
            <person name="Wang J."/>
            <person name="Shi W."/>
            <person name="Du L."/>
            <person name="Sun Y."/>
            <person name="Zhan W."/>
            <person name="Jiang J."/>
            <person name="Wang Q."/>
            <person name="Zhang B."/>
            <person name="Ji P."/>
            <person name="Sakyi L.B."/>
            <person name="Cui X."/>
            <person name="Yuan T."/>
            <person name="Jiang B."/>
            <person name="Yang W."/>
            <person name="Lam T.T.-Y."/>
            <person name="Chang Q."/>
            <person name="Ding S."/>
            <person name="Wang X."/>
            <person name="Zhu J."/>
            <person name="Ruan X."/>
            <person name="Zhao L."/>
            <person name="Wei J."/>
            <person name="Que T."/>
            <person name="Du C."/>
            <person name="Cheng J."/>
            <person name="Dai P."/>
            <person name="Han X."/>
            <person name="Huang E."/>
            <person name="Gao Y."/>
            <person name="Liu J."/>
            <person name="Shao H."/>
            <person name="Ye R."/>
            <person name="Li L."/>
            <person name="Wei W."/>
            <person name="Wang X."/>
            <person name="Wang C."/>
            <person name="Huo Q."/>
            <person name="Li W."/>
            <person name="Guo W."/>
            <person name="Chen H."/>
            <person name="Chen S."/>
            <person name="Zhou L."/>
            <person name="Zhou L."/>
            <person name="Ni X."/>
            <person name="Tian J."/>
            <person name="Zhou Y."/>
            <person name="Sheng Y."/>
            <person name="Liu T."/>
            <person name="Pan Y."/>
            <person name="Xia L."/>
            <person name="Li J."/>
            <person name="Zhao F."/>
            <person name="Cao W."/>
        </authorList>
    </citation>
    <scope>NUCLEOTIDE SEQUENCE</scope>
    <source>
        <strain evidence="1">Rsan-2018</strain>
        <tissue evidence="1">Larvae</tissue>
    </source>
</reference>
<dbReference type="EMBL" id="JABSTV010001248">
    <property type="protein sequence ID" value="KAH7968466.1"/>
    <property type="molecule type" value="Genomic_DNA"/>
</dbReference>
<comment type="caution">
    <text evidence="1">The sequence shown here is derived from an EMBL/GenBank/DDBJ whole genome shotgun (WGS) entry which is preliminary data.</text>
</comment>
<protein>
    <submittedName>
        <fullName evidence="1">Uncharacterized protein</fullName>
    </submittedName>
</protein>
<dbReference type="AlphaFoldDB" id="A0A9D4Q5J1"/>
<accession>A0A9D4Q5J1</accession>
<proteinExistence type="predicted"/>
<dbReference type="VEuPathDB" id="VectorBase:RSAN_034780"/>
<sequence length="201" mass="22205">MSDRDAESIVDAVSANTNIRKLTFVACGMMTLSAFLNHLSIGIMGNQTLLGVVLQGRLNEGKNASRKLFAICEATRRNSGLLAAAAAFSKATNVYRYSAAALERICKRHAELLEDLAEFVEVSVDEIGGIAHRHLQRTASLDEFMRITGVVKQRVVCHPRDDGCMQLDDLGEVCWQMVRWFLMLDDVEEAVTHPDNLLAVP</sequence>
<organism evidence="1 2">
    <name type="scientific">Rhipicephalus sanguineus</name>
    <name type="common">Brown dog tick</name>
    <name type="synonym">Ixodes sanguineus</name>
    <dbReference type="NCBI Taxonomy" id="34632"/>
    <lineage>
        <taxon>Eukaryota</taxon>
        <taxon>Metazoa</taxon>
        <taxon>Ecdysozoa</taxon>
        <taxon>Arthropoda</taxon>
        <taxon>Chelicerata</taxon>
        <taxon>Arachnida</taxon>
        <taxon>Acari</taxon>
        <taxon>Parasitiformes</taxon>
        <taxon>Ixodida</taxon>
        <taxon>Ixodoidea</taxon>
        <taxon>Ixodidae</taxon>
        <taxon>Rhipicephalinae</taxon>
        <taxon>Rhipicephalus</taxon>
        <taxon>Rhipicephalus</taxon>
    </lineage>
</organism>
<evidence type="ECO:0000313" key="2">
    <source>
        <dbReference type="Proteomes" id="UP000821837"/>
    </source>
</evidence>
<evidence type="ECO:0000313" key="1">
    <source>
        <dbReference type="EMBL" id="KAH7968466.1"/>
    </source>
</evidence>
<gene>
    <name evidence="1" type="ORF">HPB52_008544</name>
</gene>
<keyword evidence="2" id="KW-1185">Reference proteome</keyword>
<name>A0A9D4Q5J1_RHISA</name>